<dbReference type="PANTHER" id="PTHR46880">
    <property type="entry name" value="RAS-ASSOCIATING DOMAIN-CONTAINING PROTEIN"/>
    <property type="match status" value="1"/>
</dbReference>
<evidence type="ECO:0000313" key="1">
    <source>
        <dbReference type="EMBL" id="KAJ8886874.1"/>
    </source>
</evidence>
<accession>A0ABQ9HR74</accession>
<dbReference type="EMBL" id="JARBHB010000004">
    <property type="protein sequence ID" value="KAJ8886874.1"/>
    <property type="molecule type" value="Genomic_DNA"/>
</dbReference>
<evidence type="ECO:0000313" key="2">
    <source>
        <dbReference type="Proteomes" id="UP001159363"/>
    </source>
</evidence>
<dbReference type="Proteomes" id="UP001159363">
    <property type="component" value="Chromosome X"/>
</dbReference>
<sequence length="243" mass="27843">MAKLMLVLLTKKLFFHRLKLSVKWHKQLTYLANVFKILGEVHEFYSKSPTHIHQFQELAMILGEKNVTSVPTSRVQGVRCVSHKNKCLDVLVRNYNVIVSQLKNWVTGNNSQAAKLSGIIKTMKSSKFVALVLFFKDILNYLSNLSSTLQYDDIDILYASTILKHLYSSLASMTDGYFGNAPTGISLSHCYSVDTFKESYNDVLTQLHDLVHKRFSDLYENDLIKFGTEILHGKMWPTDEKNQ</sequence>
<name>A0ABQ9HR74_9NEOP</name>
<gene>
    <name evidence="1" type="ORF">PR048_013086</name>
</gene>
<comment type="caution">
    <text evidence="1">The sequence shown here is derived from an EMBL/GenBank/DDBJ whole genome shotgun (WGS) entry which is preliminary data.</text>
</comment>
<protein>
    <submittedName>
        <fullName evidence="1">Uncharacterized protein</fullName>
    </submittedName>
</protein>
<keyword evidence="2" id="KW-1185">Reference proteome</keyword>
<reference evidence="1 2" key="1">
    <citation type="submission" date="2023-02" db="EMBL/GenBank/DDBJ databases">
        <title>LHISI_Scaffold_Assembly.</title>
        <authorList>
            <person name="Stuart O.P."/>
            <person name="Cleave R."/>
            <person name="Magrath M.J.L."/>
            <person name="Mikheyev A.S."/>
        </authorList>
    </citation>
    <scope>NUCLEOTIDE SEQUENCE [LARGE SCALE GENOMIC DNA]</scope>
    <source>
        <strain evidence="1">Daus_M_001</strain>
        <tissue evidence="1">Leg muscle</tissue>
    </source>
</reference>
<proteinExistence type="predicted"/>
<dbReference type="PANTHER" id="PTHR46880:SF9">
    <property type="entry name" value="ZINC FINGER PROTEIN 862"/>
    <property type="match status" value="1"/>
</dbReference>
<organism evidence="1 2">
    <name type="scientific">Dryococelus australis</name>
    <dbReference type="NCBI Taxonomy" id="614101"/>
    <lineage>
        <taxon>Eukaryota</taxon>
        <taxon>Metazoa</taxon>
        <taxon>Ecdysozoa</taxon>
        <taxon>Arthropoda</taxon>
        <taxon>Hexapoda</taxon>
        <taxon>Insecta</taxon>
        <taxon>Pterygota</taxon>
        <taxon>Neoptera</taxon>
        <taxon>Polyneoptera</taxon>
        <taxon>Phasmatodea</taxon>
        <taxon>Verophasmatodea</taxon>
        <taxon>Anareolatae</taxon>
        <taxon>Phasmatidae</taxon>
        <taxon>Eurycanthinae</taxon>
        <taxon>Dryococelus</taxon>
    </lineage>
</organism>